<dbReference type="EMBL" id="CAKXAJ010019785">
    <property type="protein sequence ID" value="CAH2218603.1"/>
    <property type="molecule type" value="Genomic_DNA"/>
</dbReference>
<keyword evidence="3" id="KW-1185">Reference proteome</keyword>
<dbReference type="Proteomes" id="UP000838756">
    <property type="component" value="Unassembled WGS sequence"/>
</dbReference>
<proteinExistence type="predicted"/>
<evidence type="ECO:0000313" key="3">
    <source>
        <dbReference type="Proteomes" id="UP000838756"/>
    </source>
</evidence>
<feature type="compositionally biased region" description="Basic and acidic residues" evidence="1">
    <location>
        <begin position="43"/>
        <end position="53"/>
    </location>
</feature>
<accession>A0A8S4QV03</accession>
<sequence length="76" mass="8655">MVPPFATKKTGKQITSIQLYLQNGMHSPINRCGSRDSASALRGDVERGAERRHAAPHTQRHRHRRVHVCTWINDTL</sequence>
<evidence type="ECO:0000313" key="2">
    <source>
        <dbReference type="EMBL" id="CAH2218603.1"/>
    </source>
</evidence>
<dbReference type="AlphaFoldDB" id="A0A8S4QV03"/>
<gene>
    <name evidence="2" type="primary">jg13588</name>
    <name evidence="2" type="ORF">PAEG_LOCUS6383</name>
</gene>
<organism evidence="2 3">
    <name type="scientific">Pararge aegeria aegeria</name>
    <dbReference type="NCBI Taxonomy" id="348720"/>
    <lineage>
        <taxon>Eukaryota</taxon>
        <taxon>Metazoa</taxon>
        <taxon>Ecdysozoa</taxon>
        <taxon>Arthropoda</taxon>
        <taxon>Hexapoda</taxon>
        <taxon>Insecta</taxon>
        <taxon>Pterygota</taxon>
        <taxon>Neoptera</taxon>
        <taxon>Endopterygota</taxon>
        <taxon>Lepidoptera</taxon>
        <taxon>Glossata</taxon>
        <taxon>Ditrysia</taxon>
        <taxon>Papilionoidea</taxon>
        <taxon>Nymphalidae</taxon>
        <taxon>Satyrinae</taxon>
        <taxon>Satyrini</taxon>
        <taxon>Parargina</taxon>
        <taxon>Pararge</taxon>
    </lineage>
</organism>
<evidence type="ECO:0000256" key="1">
    <source>
        <dbReference type="SAM" id="MobiDB-lite"/>
    </source>
</evidence>
<name>A0A8S4QV03_9NEOP</name>
<reference evidence="2" key="1">
    <citation type="submission" date="2022-03" db="EMBL/GenBank/DDBJ databases">
        <authorList>
            <person name="Lindestad O."/>
        </authorList>
    </citation>
    <scope>NUCLEOTIDE SEQUENCE</scope>
</reference>
<comment type="caution">
    <text evidence="2">The sequence shown here is derived from an EMBL/GenBank/DDBJ whole genome shotgun (WGS) entry which is preliminary data.</text>
</comment>
<protein>
    <submittedName>
        <fullName evidence="2">Jg13588 protein</fullName>
    </submittedName>
</protein>
<feature type="region of interest" description="Disordered" evidence="1">
    <location>
        <begin position="30"/>
        <end position="61"/>
    </location>
</feature>